<evidence type="ECO:0000313" key="6">
    <source>
        <dbReference type="Proteomes" id="UP001165063"/>
    </source>
</evidence>
<comment type="caution">
    <text evidence="5">The sequence shown here is derived from an EMBL/GenBank/DDBJ whole genome shotgun (WGS) entry which is preliminary data.</text>
</comment>
<dbReference type="InterPro" id="IPR029047">
    <property type="entry name" value="HSP70_peptide-bd_sf"/>
</dbReference>
<dbReference type="GO" id="GO:0005829">
    <property type="term" value="C:cytosol"/>
    <property type="evidence" value="ECO:0007669"/>
    <property type="project" value="TreeGrafter"/>
</dbReference>
<dbReference type="PROSITE" id="PS50042">
    <property type="entry name" value="CNMP_BINDING_3"/>
    <property type="match status" value="1"/>
</dbReference>
<dbReference type="InterPro" id="IPR043129">
    <property type="entry name" value="ATPase_NBD"/>
</dbReference>
<dbReference type="SUPFAM" id="SSF53067">
    <property type="entry name" value="Actin-like ATPase domain"/>
    <property type="match status" value="2"/>
</dbReference>
<accession>A0A9W6Z0E0</accession>
<dbReference type="PANTHER" id="PTHR45639">
    <property type="entry name" value="HSC70CB, ISOFORM G-RELATED"/>
    <property type="match status" value="1"/>
</dbReference>
<organism evidence="5 6">
    <name type="scientific">Ambrosiozyma monospora</name>
    <name type="common">Yeast</name>
    <name type="synonym">Endomycopsis monosporus</name>
    <dbReference type="NCBI Taxonomy" id="43982"/>
    <lineage>
        <taxon>Eukaryota</taxon>
        <taxon>Fungi</taxon>
        <taxon>Dikarya</taxon>
        <taxon>Ascomycota</taxon>
        <taxon>Saccharomycotina</taxon>
        <taxon>Pichiomycetes</taxon>
        <taxon>Pichiales</taxon>
        <taxon>Pichiaceae</taxon>
        <taxon>Ambrosiozyma</taxon>
    </lineage>
</organism>
<dbReference type="InterPro" id="IPR013126">
    <property type="entry name" value="Hsp_70_fam"/>
</dbReference>
<dbReference type="Gene3D" id="3.90.640.10">
    <property type="entry name" value="Actin, Chain A, domain 4"/>
    <property type="match status" value="1"/>
</dbReference>
<dbReference type="Pfam" id="PF00012">
    <property type="entry name" value="HSP70"/>
    <property type="match status" value="1"/>
</dbReference>
<dbReference type="GO" id="GO:0005634">
    <property type="term" value="C:nucleus"/>
    <property type="evidence" value="ECO:0007669"/>
    <property type="project" value="TreeGrafter"/>
</dbReference>
<dbReference type="EMBL" id="BSXU01001940">
    <property type="protein sequence ID" value="GMG32596.1"/>
    <property type="molecule type" value="Genomic_DNA"/>
</dbReference>
<evidence type="ECO:0000313" key="5">
    <source>
        <dbReference type="EMBL" id="GMG32596.1"/>
    </source>
</evidence>
<name>A0A9W6Z0E0_AMBMO</name>
<dbReference type="AlphaFoldDB" id="A0A9W6Z0E0"/>
<evidence type="ECO:0000256" key="2">
    <source>
        <dbReference type="ARBA" id="ARBA00022741"/>
    </source>
</evidence>
<dbReference type="Gene3D" id="3.30.420.40">
    <property type="match status" value="2"/>
</dbReference>
<dbReference type="PRINTS" id="PR00301">
    <property type="entry name" value="HEATSHOCK70"/>
</dbReference>
<dbReference type="InterPro" id="IPR018181">
    <property type="entry name" value="Heat_shock_70_CS"/>
</dbReference>
<sequence>MVAIGIAFGNSTSSISVTKDGKVDVIANPDGDRFIPSALSYVGDDEYHGAQALAQLVRNPKSTVVNFRDFIGLPFAKVDPTYSQHSAHPVDVKGKVGYEINGKTVTVEEIAERHLKSIKLAAEDYIGQEVEGAVITVPTDFTDAQKETLTKVSESAGLKVLQLINEPTSALLAHLSAKEELLNDKIFVVADFGGIRSDAAVIAVRGGVLTVLSTAHDYNLGGDKLDDSLADFFAKEFQKKYKSDPKKTAKSLAKLKSACIITKKTLSNVQTSTISIDSLADGYDFHTSINRLRFELVGRQIFSKMASFVESVVTKAGLETLDIDEVLLVGGSSNIPKLASNVQFIFPESTVVQAPSLDSKLDNPNELTSKGAALQASMIESFDAEEIAESLQPVVVNTFHVSKPIGIKNAKGEFIQIISRETAYPIRKTITLEASADDILVELYEGKRTIKETVIEAEKYSDDEDSEEEEPEIVKELKYVPGELLGQLAVRGAGKGNKVEVIVNITRDGKLQITARSGAVVVKGEVQSA</sequence>
<gene>
    <name evidence="5" type="ORF">Amon01_000415400</name>
</gene>
<evidence type="ECO:0000256" key="1">
    <source>
        <dbReference type="ARBA" id="ARBA00007381"/>
    </source>
</evidence>
<dbReference type="FunFam" id="3.90.640.10:FF:000010">
    <property type="entry name" value="heat shock 70 kDa protein 14"/>
    <property type="match status" value="1"/>
</dbReference>
<proteinExistence type="inferred from homology"/>
<protein>
    <submittedName>
        <fullName evidence="5">Unnamed protein product</fullName>
    </submittedName>
</protein>
<dbReference type="OrthoDB" id="29851at2759"/>
<comment type="similarity">
    <text evidence="1">Belongs to the heat shock protein 70 family.</text>
</comment>
<evidence type="ECO:0000259" key="4">
    <source>
        <dbReference type="PROSITE" id="PS50042"/>
    </source>
</evidence>
<dbReference type="PANTHER" id="PTHR45639:SF32">
    <property type="entry name" value="HEAT SHOCK PROTEIN PDR13"/>
    <property type="match status" value="1"/>
</dbReference>
<feature type="domain" description="Cyclic nucleotide-binding" evidence="4">
    <location>
        <begin position="9"/>
        <end position="65"/>
    </location>
</feature>
<dbReference type="Gene3D" id="2.60.34.10">
    <property type="entry name" value="Substrate Binding Domain Of DNAk, Chain A, domain 1"/>
    <property type="match status" value="1"/>
</dbReference>
<reference evidence="5" key="1">
    <citation type="submission" date="2023-04" db="EMBL/GenBank/DDBJ databases">
        <title>Ambrosiozyma monospora NBRC 1965.</title>
        <authorList>
            <person name="Ichikawa N."/>
            <person name="Sato H."/>
            <person name="Tonouchi N."/>
        </authorList>
    </citation>
    <scope>NUCLEOTIDE SEQUENCE</scope>
    <source>
        <strain evidence="5">NBRC 1965</strain>
    </source>
</reference>
<dbReference type="InterPro" id="IPR000595">
    <property type="entry name" value="cNMP-bd_dom"/>
</dbReference>
<dbReference type="GO" id="GO:0140662">
    <property type="term" value="F:ATP-dependent protein folding chaperone"/>
    <property type="evidence" value="ECO:0007669"/>
    <property type="project" value="InterPro"/>
</dbReference>
<keyword evidence="3" id="KW-0067">ATP-binding</keyword>
<dbReference type="PROSITE" id="PS01036">
    <property type="entry name" value="HSP70_3"/>
    <property type="match status" value="1"/>
</dbReference>
<dbReference type="SUPFAM" id="SSF100920">
    <property type="entry name" value="Heat shock protein 70kD (HSP70), peptide-binding domain"/>
    <property type="match status" value="1"/>
</dbReference>
<dbReference type="Gene3D" id="3.30.30.30">
    <property type="match status" value="1"/>
</dbReference>
<dbReference type="Proteomes" id="UP001165063">
    <property type="component" value="Unassembled WGS sequence"/>
</dbReference>
<keyword evidence="2" id="KW-0547">Nucleotide-binding</keyword>
<keyword evidence="6" id="KW-1185">Reference proteome</keyword>
<dbReference type="GO" id="GO:0005524">
    <property type="term" value="F:ATP binding"/>
    <property type="evidence" value="ECO:0007669"/>
    <property type="project" value="UniProtKB-KW"/>
</dbReference>
<evidence type="ECO:0000256" key="3">
    <source>
        <dbReference type="ARBA" id="ARBA00022840"/>
    </source>
</evidence>